<organism evidence="2 3">
    <name type="scientific">Haemaphysalis longicornis</name>
    <name type="common">Bush tick</name>
    <dbReference type="NCBI Taxonomy" id="44386"/>
    <lineage>
        <taxon>Eukaryota</taxon>
        <taxon>Metazoa</taxon>
        <taxon>Ecdysozoa</taxon>
        <taxon>Arthropoda</taxon>
        <taxon>Chelicerata</taxon>
        <taxon>Arachnida</taxon>
        <taxon>Acari</taxon>
        <taxon>Parasitiformes</taxon>
        <taxon>Ixodida</taxon>
        <taxon>Ixodoidea</taxon>
        <taxon>Ixodidae</taxon>
        <taxon>Haemaphysalinae</taxon>
        <taxon>Haemaphysalis</taxon>
    </lineage>
</organism>
<dbReference type="VEuPathDB" id="VectorBase:HLOH_041289"/>
<proteinExistence type="predicted"/>
<reference evidence="2 3" key="1">
    <citation type="journal article" date="2020" name="Cell">
        <title>Large-Scale Comparative Analyses of Tick Genomes Elucidate Their Genetic Diversity and Vector Capacities.</title>
        <authorList>
            <consortium name="Tick Genome and Microbiome Consortium (TIGMIC)"/>
            <person name="Jia N."/>
            <person name="Wang J."/>
            <person name="Shi W."/>
            <person name="Du L."/>
            <person name="Sun Y."/>
            <person name="Zhan W."/>
            <person name="Jiang J.F."/>
            <person name="Wang Q."/>
            <person name="Zhang B."/>
            <person name="Ji P."/>
            <person name="Bell-Sakyi L."/>
            <person name="Cui X.M."/>
            <person name="Yuan T.T."/>
            <person name="Jiang B.G."/>
            <person name="Yang W.F."/>
            <person name="Lam T.T."/>
            <person name="Chang Q.C."/>
            <person name="Ding S.J."/>
            <person name="Wang X.J."/>
            <person name="Zhu J.G."/>
            <person name="Ruan X.D."/>
            <person name="Zhao L."/>
            <person name="Wei J.T."/>
            <person name="Ye R.Z."/>
            <person name="Que T.C."/>
            <person name="Du C.H."/>
            <person name="Zhou Y.H."/>
            <person name="Cheng J.X."/>
            <person name="Dai P.F."/>
            <person name="Guo W.B."/>
            <person name="Han X.H."/>
            <person name="Huang E.J."/>
            <person name="Li L.F."/>
            <person name="Wei W."/>
            <person name="Gao Y.C."/>
            <person name="Liu J.Z."/>
            <person name="Shao H.Z."/>
            <person name="Wang X."/>
            <person name="Wang C.C."/>
            <person name="Yang T.C."/>
            <person name="Huo Q.B."/>
            <person name="Li W."/>
            <person name="Chen H.Y."/>
            <person name="Chen S.E."/>
            <person name="Zhou L.G."/>
            <person name="Ni X.B."/>
            <person name="Tian J.H."/>
            <person name="Sheng Y."/>
            <person name="Liu T."/>
            <person name="Pan Y.S."/>
            <person name="Xia L.Y."/>
            <person name="Li J."/>
            <person name="Zhao F."/>
            <person name="Cao W.C."/>
        </authorList>
    </citation>
    <scope>NUCLEOTIDE SEQUENCE [LARGE SCALE GENOMIC DNA]</scope>
    <source>
        <strain evidence="2">HaeL-2018</strain>
    </source>
</reference>
<gene>
    <name evidence="2" type="ORF">HPB48_012060</name>
</gene>
<dbReference type="OrthoDB" id="6509234at2759"/>
<feature type="region of interest" description="Disordered" evidence="1">
    <location>
        <begin position="72"/>
        <end position="122"/>
    </location>
</feature>
<evidence type="ECO:0000313" key="3">
    <source>
        <dbReference type="Proteomes" id="UP000821853"/>
    </source>
</evidence>
<dbReference type="EMBL" id="JABSTR010000011">
    <property type="protein sequence ID" value="KAH9382331.1"/>
    <property type="molecule type" value="Genomic_DNA"/>
</dbReference>
<dbReference type="AlphaFoldDB" id="A0A9J6H4T3"/>
<keyword evidence="3" id="KW-1185">Reference proteome</keyword>
<dbReference type="Proteomes" id="UP000821853">
    <property type="component" value="Chromosome 9"/>
</dbReference>
<accession>A0A9J6H4T3</accession>
<name>A0A9J6H4T3_HAELO</name>
<evidence type="ECO:0000256" key="1">
    <source>
        <dbReference type="SAM" id="MobiDB-lite"/>
    </source>
</evidence>
<protein>
    <submittedName>
        <fullName evidence="2">Uncharacterized protein</fullName>
    </submittedName>
</protein>
<comment type="caution">
    <text evidence="2">The sequence shown here is derived from an EMBL/GenBank/DDBJ whole genome shotgun (WGS) entry which is preliminary data.</text>
</comment>
<sequence>MVGDQVGRMVRRVSNKRGGLRSRDALLLANAFVTSRILYSTPYLRLRKCDVHTLEGILRKIYKRALDLPISTSNQPHAGLGGNEAADASARALDSRDPPRPPSLDDPEPNPISSFRDITAMN</sequence>
<evidence type="ECO:0000313" key="2">
    <source>
        <dbReference type="EMBL" id="KAH9382331.1"/>
    </source>
</evidence>